<feature type="domain" description="Mycothiol-dependent maleylpyruvate isomerase metal-binding" evidence="1">
    <location>
        <begin position="16"/>
        <end position="136"/>
    </location>
</feature>
<evidence type="ECO:0000313" key="3">
    <source>
        <dbReference type="Proteomes" id="UP000295560"/>
    </source>
</evidence>
<keyword evidence="3" id="KW-1185">Reference proteome</keyword>
<dbReference type="NCBIfam" id="TIGR03083">
    <property type="entry name" value="maleylpyruvate isomerase family mycothiol-dependent enzyme"/>
    <property type="match status" value="1"/>
</dbReference>
<dbReference type="InterPro" id="IPR017517">
    <property type="entry name" value="Maleyloyr_isom"/>
</dbReference>
<dbReference type="EMBL" id="SMFZ01000002">
    <property type="protein sequence ID" value="TCK20074.1"/>
    <property type="molecule type" value="Genomic_DNA"/>
</dbReference>
<evidence type="ECO:0000259" key="1">
    <source>
        <dbReference type="Pfam" id="PF11716"/>
    </source>
</evidence>
<comment type="caution">
    <text evidence="2">The sequence shown here is derived from an EMBL/GenBank/DDBJ whole genome shotgun (WGS) entry which is preliminary data.</text>
</comment>
<proteinExistence type="predicted"/>
<dbReference type="SUPFAM" id="SSF109854">
    <property type="entry name" value="DinB/YfiT-like putative metalloenzymes"/>
    <property type="match status" value="1"/>
</dbReference>
<dbReference type="OrthoDB" id="5185819at2"/>
<dbReference type="RefSeq" id="WP_132428560.1">
    <property type="nucleotide sequence ID" value="NZ_SMFZ01000002.1"/>
</dbReference>
<reference evidence="2 3" key="1">
    <citation type="submission" date="2019-03" db="EMBL/GenBank/DDBJ databases">
        <title>Sequencing the genomes of 1000 actinobacteria strains.</title>
        <authorList>
            <person name="Klenk H.-P."/>
        </authorList>
    </citation>
    <scope>NUCLEOTIDE SEQUENCE [LARGE SCALE GENOMIC DNA]</scope>
    <source>
        <strain evidence="2 3">DSM 44969</strain>
    </source>
</reference>
<gene>
    <name evidence="2" type="ORF">EV378_4023</name>
</gene>
<organism evidence="2 3">
    <name type="scientific">Pseudonocardia endophytica</name>
    <dbReference type="NCBI Taxonomy" id="401976"/>
    <lineage>
        <taxon>Bacteria</taxon>
        <taxon>Bacillati</taxon>
        <taxon>Actinomycetota</taxon>
        <taxon>Actinomycetes</taxon>
        <taxon>Pseudonocardiales</taxon>
        <taxon>Pseudonocardiaceae</taxon>
        <taxon>Pseudonocardia</taxon>
    </lineage>
</organism>
<accession>A0A4R1HDF1</accession>
<dbReference type="Proteomes" id="UP000295560">
    <property type="component" value="Unassembled WGS sequence"/>
</dbReference>
<name>A0A4R1HDF1_PSEEN</name>
<protein>
    <submittedName>
        <fullName evidence="2">Uncharacterized protein (TIGR03086 family)</fullName>
    </submittedName>
</protein>
<dbReference type="NCBIfam" id="TIGR03086">
    <property type="entry name" value="TIGR03086 family metal-binding protein"/>
    <property type="match status" value="1"/>
</dbReference>
<dbReference type="InterPro" id="IPR017520">
    <property type="entry name" value="CHP03086"/>
</dbReference>
<dbReference type="InterPro" id="IPR024344">
    <property type="entry name" value="MDMPI_metal-binding"/>
</dbReference>
<sequence>MTNETTALADPRPAFRDAVTWVAGLAAGVRADQMANPTPCSEFDVRTLLAHLLTTIRRPRAFARGVDGLAIPHVIPGIADDALAGTYAADADAAVAAWSDDAVLDRTMRVPWGEVTGRETLHGFLNEALVHGWDLAVATGQDPEADPELVAFGREAAERILAGAREHIPFDPPVEPADDAGPTERLANWSGRVTAAWR</sequence>
<dbReference type="InterPro" id="IPR034660">
    <property type="entry name" value="DinB/YfiT-like"/>
</dbReference>
<evidence type="ECO:0000313" key="2">
    <source>
        <dbReference type="EMBL" id="TCK20074.1"/>
    </source>
</evidence>
<dbReference type="Pfam" id="PF11716">
    <property type="entry name" value="MDMPI_N"/>
    <property type="match status" value="1"/>
</dbReference>
<dbReference type="GO" id="GO:0046872">
    <property type="term" value="F:metal ion binding"/>
    <property type="evidence" value="ECO:0007669"/>
    <property type="project" value="InterPro"/>
</dbReference>
<dbReference type="AlphaFoldDB" id="A0A4R1HDF1"/>